<reference evidence="3 4" key="1">
    <citation type="submission" date="2014-11" db="EMBL/GenBank/DDBJ databases">
        <authorList>
            <person name="Zhu J."/>
            <person name="Qi W."/>
            <person name="Song R."/>
        </authorList>
    </citation>
    <scope>NUCLEOTIDE SEQUENCE [LARGE SCALE GENOMIC DNA]</scope>
</reference>
<feature type="signal peptide" evidence="2">
    <location>
        <begin position="1"/>
        <end position="20"/>
    </location>
</feature>
<sequence length="375" mass="42560">MAFLQFLLLHCASLLSPATALTSPRRSSVAWLQPSSSSFPAPHRRGRRRSVGARRRPLHGRPASRARRWFCLSASPQRDVEQPLSLELLSLDHDEVGRSLGEQVRQWLDEEWIPQEDHAVIGNRIQAIYRDLRASGDVEDLPGLLVGMGTQLEKTDLGEAFVDAWTIANYVSDCVLEKIRQRQGQQSMPAATPSPSPSPSRSPPPFFTADRIKTLRRSLNDNFSRWVWQKDVCDLDVSWDDLNCAMAIKLGYDLNKDGEIDVTNLHPPWVGEFAVPPDFRIDDRAWFKLSLDLPERADQQQFLDNFLKSLHGAEAVAIRYKQASPEDEDFVRRAQLLKWLYMWDFGNSGLVATSLLPPESRADFDPDEDDDALDQ</sequence>
<evidence type="ECO:0008006" key="5">
    <source>
        <dbReference type="Google" id="ProtNLM"/>
    </source>
</evidence>
<feature type="compositionally biased region" description="Basic residues" evidence="1">
    <location>
        <begin position="42"/>
        <end position="60"/>
    </location>
</feature>
<dbReference type="PANTHER" id="PTHR36776:SF1">
    <property type="entry name" value="EXPRESSED PROTEIN"/>
    <property type="match status" value="1"/>
</dbReference>
<dbReference type="PANTHER" id="PTHR36776">
    <property type="entry name" value="EXPRESSED PROTEIN"/>
    <property type="match status" value="1"/>
</dbReference>
<organism evidence="3 4">
    <name type="scientific">Vitrella brassicaformis (strain CCMP3155)</name>
    <dbReference type="NCBI Taxonomy" id="1169540"/>
    <lineage>
        <taxon>Eukaryota</taxon>
        <taxon>Sar</taxon>
        <taxon>Alveolata</taxon>
        <taxon>Colpodellida</taxon>
        <taxon>Vitrellaceae</taxon>
        <taxon>Vitrella</taxon>
    </lineage>
</organism>
<proteinExistence type="predicted"/>
<feature type="region of interest" description="Disordered" evidence="1">
    <location>
        <begin position="182"/>
        <end position="207"/>
    </location>
</feature>
<dbReference type="EMBL" id="CDMY01000466">
    <property type="protein sequence ID" value="CEM15562.1"/>
    <property type="molecule type" value="Genomic_DNA"/>
</dbReference>
<dbReference type="AlphaFoldDB" id="A0A0G4FP20"/>
<dbReference type="Proteomes" id="UP000041254">
    <property type="component" value="Unassembled WGS sequence"/>
</dbReference>
<accession>A0A0G4FP20</accession>
<evidence type="ECO:0000313" key="4">
    <source>
        <dbReference type="Proteomes" id="UP000041254"/>
    </source>
</evidence>
<feature type="compositionally biased region" description="Pro residues" evidence="1">
    <location>
        <begin position="192"/>
        <end position="206"/>
    </location>
</feature>
<dbReference type="OMA" id="GAWDIAN"/>
<evidence type="ECO:0000256" key="2">
    <source>
        <dbReference type="SAM" id="SignalP"/>
    </source>
</evidence>
<evidence type="ECO:0000313" key="3">
    <source>
        <dbReference type="EMBL" id="CEM15562.1"/>
    </source>
</evidence>
<evidence type="ECO:0000256" key="1">
    <source>
        <dbReference type="SAM" id="MobiDB-lite"/>
    </source>
</evidence>
<dbReference type="VEuPathDB" id="CryptoDB:Vbra_15799"/>
<protein>
    <recommendedName>
        <fullName evidence="5">EF-hand domain-containing protein</fullName>
    </recommendedName>
</protein>
<keyword evidence="4" id="KW-1185">Reference proteome</keyword>
<dbReference type="OrthoDB" id="41419at2759"/>
<feature type="region of interest" description="Disordered" evidence="1">
    <location>
        <begin position="32"/>
        <end position="60"/>
    </location>
</feature>
<name>A0A0G4FP20_VITBC</name>
<feature type="chain" id="PRO_5005188862" description="EF-hand domain-containing protein" evidence="2">
    <location>
        <begin position="21"/>
        <end position="375"/>
    </location>
</feature>
<keyword evidence="2" id="KW-0732">Signal</keyword>
<dbReference type="InParanoid" id="A0A0G4FP20"/>
<gene>
    <name evidence="3" type="ORF">Vbra_15799</name>
</gene>